<keyword evidence="3" id="KW-0808">Transferase</keyword>
<dbReference type="EMBL" id="BSPB01000037">
    <property type="protein sequence ID" value="GLS15892.1"/>
    <property type="molecule type" value="Genomic_DNA"/>
</dbReference>
<comment type="catalytic activity">
    <reaction evidence="6">
        <text>a 6-O-methyl-2'-deoxyguanosine in DNA + L-cysteinyl-[protein] = S-methyl-L-cysteinyl-[protein] + a 2'-deoxyguanosine in DNA</text>
        <dbReference type="Rhea" id="RHEA:24000"/>
        <dbReference type="Rhea" id="RHEA-COMP:10131"/>
        <dbReference type="Rhea" id="RHEA-COMP:10132"/>
        <dbReference type="Rhea" id="RHEA-COMP:11367"/>
        <dbReference type="Rhea" id="RHEA-COMP:11368"/>
        <dbReference type="ChEBI" id="CHEBI:29950"/>
        <dbReference type="ChEBI" id="CHEBI:82612"/>
        <dbReference type="ChEBI" id="CHEBI:85445"/>
        <dbReference type="ChEBI" id="CHEBI:85448"/>
        <dbReference type="EC" id="2.1.1.63"/>
    </reaction>
</comment>
<dbReference type="InterPro" id="IPR014048">
    <property type="entry name" value="MethylDNA_cys_MeTrfase_DNA-bd"/>
</dbReference>
<dbReference type="Pfam" id="PF01035">
    <property type="entry name" value="DNA_binding_1"/>
    <property type="match status" value="1"/>
</dbReference>
<evidence type="ECO:0000256" key="4">
    <source>
        <dbReference type="ARBA" id="ARBA00022763"/>
    </source>
</evidence>
<gene>
    <name evidence="8" type="ORF">GCM10007935_33290</name>
</gene>
<evidence type="ECO:0000256" key="6">
    <source>
        <dbReference type="ARBA" id="ARBA00049348"/>
    </source>
</evidence>
<dbReference type="PANTHER" id="PTHR10815:SF5">
    <property type="entry name" value="METHYLATED-DNA--PROTEIN-CYSTEINE METHYLTRANSFERASE"/>
    <property type="match status" value="1"/>
</dbReference>
<evidence type="ECO:0000256" key="3">
    <source>
        <dbReference type="ARBA" id="ARBA00022679"/>
    </source>
</evidence>
<dbReference type="InterPro" id="IPR036631">
    <property type="entry name" value="MGMT_N_sf"/>
</dbReference>
<dbReference type="InterPro" id="IPR036388">
    <property type="entry name" value="WH-like_DNA-bd_sf"/>
</dbReference>
<dbReference type="Gene3D" id="1.10.10.10">
    <property type="entry name" value="Winged helix-like DNA-binding domain superfamily/Winged helix DNA-binding domain"/>
    <property type="match status" value="1"/>
</dbReference>
<dbReference type="InterPro" id="IPR036217">
    <property type="entry name" value="MethylDNA_cys_MeTrfase_DNAb"/>
</dbReference>
<protein>
    <submittedName>
        <fullName evidence="8">Methylated-DNA--protein-cysteine methyltransferase</fullName>
    </submittedName>
</protein>
<evidence type="ECO:0000313" key="9">
    <source>
        <dbReference type="Proteomes" id="UP001156903"/>
    </source>
</evidence>
<comment type="caution">
    <text evidence="8">The sequence shown here is derived from an EMBL/GenBank/DDBJ whole genome shotgun (WGS) entry which is preliminary data.</text>
</comment>
<dbReference type="NCBIfam" id="TIGR00589">
    <property type="entry name" value="ogt"/>
    <property type="match status" value="1"/>
</dbReference>
<feature type="domain" description="Methylated-DNA-[protein]-cysteine S-methyltransferase DNA binding" evidence="7">
    <location>
        <begin position="97"/>
        <end position="178"/>
    </location>
</feature>
<dbReference type="GO" id="GO:0032259">
    <property type="term" value="P:methylation"/>
    <property type="evidence" value="ECO:0007669"/>
    <property type="project" value="UniProtKB-KW"/>
</dbReference>
<dbReference type="SUPFAM" id="SSF46767">
    <property type="entry name" value="Methylated DNA-protein cysteine methyltransferase, C-terminal domain"/>
    <property type="match status" value="1"/>
</dbReference>
<keyword evidence="5" id="KW-0234">DNA repair</keyword>
<dbReference type="SUPFAM" id="SSF53155">
    <property type="entry name" value="Methylated DNA-protein cysteine methyltransferase domain"/>
    <property type="match status" value="1"/>
</dbReference>
<keyword evidence="4" id="KW-0227">DNA damage</keyword>
<accession>A0ABQ6C894</accession>
<dbReference type="InterPro" id="IPR001497">
    <property type="entry name" value="MethylDNA_cys_MeTrfase_AS"/>
</dbReference>
<name>A0ABQ6C894_9BURK</name>
<keyword evidence="9" id="KW-1185">Reference proteome</keyword>
<evidence type="ECO:0000259" key="7">
    <source>
        <dbReference type="Pfam" id="PF01035"/>
    </source>
</evidence>
<sequence length="189" mass="19650">MTPLDHGSGHTLFDTTLGPCGIAWGPVGITAVQLPELMPEGTRARLLRSLPRPVPEAVPPPAVQAAISGVQALLAGRATGTTADLRHLVLDMSRLSAFHQRVYERTRAIPPGQVLTYGELAAELGDKGLARAIGQALGANPFAPVVPCHRVLAAGGKAGGFSAMGGAVTKWRMLETEGYRPGGDASLFD</sequence>
<comment type="catalytic activity">
    <reaction evidence="1">
        <text>a 4-O-methyl-thymidine in DNA + L-cysteinyl-[protein] = a thymidine in DNA + S-methyl-L-cysteinyl-[protein]</text>
        <dbReference type="Rhea" id="RHEA:53428"/>
        <dbReference type="Rhea" id="RHEA-COMP:10131"/>
        <dbReference type="Rhea" id="RHEA-COMP:10132"/>
        <dbReference type="Rhea" id="RHEA-COMP:13555"/>
        <dbReference type="Rhea" id="RHEA-COMP:13556"/>
        <dbReference type="ChEBI" id="CHEBI:29950"/>
        <dbReference type="ChEBI" id="CHEBI:82612"/>
        <dbReference type="ChEBI" id="CHEBI:137386"/>
        <dbReference type="ChEBI" id="CHEBI:137387"/>
        <dbReference type="EC" id="2.1.1.63"/>
    </reaction>
</comment>
<dbReference type="PROSITE" id="PS00374">
    <property type="entry name" value="MGMT"/>
    <property type="match status" value="1"/>
</dbReference>
<organism evidence="8 9">
    <name type="scientific">Hydrogenophaga electricum</name>
    <dbReference type="NCBI Taxonomy" id="1230953"/>
    <lineage>
        <taxon>Bacteria</taxon>
        <taxon>Pseudomonadati</taxon>
        <taxon>Pseudomonadota</taxon>
        <taxon>Betaproteobacteria</taxon>
        <taxon>Burkholderiales</taxon>
        <taxon>Comamonadaceae</taxon>
        <taxon>Hydrogenophaga</taxon>
    </lineage>
</organism>
<dbReference type="GO" id="GO:0008168">
    <property type="term" value="F:methyltransferase activity"/>
    <property type="evidence" value="ECO:0007669"/>
    <property type="project" value="UniProtKB-KW"/>
</dbReference>
<evidence type="ECO:0000313" key="8">
    <source>
        <dbReference type="EMBL" id="GLS15892.1"/>
    </source>
</evidence>
<dbReference type="Proteomes" id="UP001156903">
    <property type="component" value="Unassembled WGS sequence"/>
</dbReference>
<proteinExistence type="predicted"/>
<dbReference type="RefSeq" id="WP_284308707.1">
    <property type="nucleotide sequence ID" value="NZ_BSPB01000037.1"/>
</dbReference>
<evidence type="ECO:0000256" key="2">
    <source>
        <dbReference type="ARBA" id="ARBA00022603"/>
    </source>
</evidence>
<keyword evidence="2 8" id="KW-0489">Methyltransferase</keyword>
<dbReference type="PANTHER" id="PTHR10815">
    <property type="entry name" value="METHYLATED-DNA--PROTEIN-CYSTEINE METHYLTRANSFERASE"/>
    <property type="match status" value="1"/>
</dbReference>
<reference evidence="9" key="1">
    <citation type="journal article" date="2019" name="Int. J. Syst. Evol. Microbiol.">
        <title>The Global Catalogue of Microorganisms (GCM) 10K type strain sequencing project: providing services to taxonomists for standard genome sequencing and annotation.</title>
        <authorList>
            <consortium name="The Broad Institute Genomics Platform"/>
            <consortium name="The Broad Institute Genome Sequencing Center for Infectious Disease"/>
            <person name="Wu L."/>
            <person name="Ma J."/>
        </authorList>
    </citation>
    <scope>NUCLEOTIDE SEQUENCE [LARGE SCALE GENOMIC DNA]</scope>
    <source>
        <strain evidence="9">NBRC 109341</strain>
    </source>
</reference>
<evidence type="ECO:0000256" key="1">
    <source>
        <dbReference type="ARBA" id="ARBA00001286"/>
    </source>
</evidence>
<evidence type="ECO:0000256" key="5">
    <source>
        <dbReference type="ARBA" id="ARBA00023204"/>
    </source>
</evidence>
<dbReference type="CDD" id="cd06445">
    <property type="entry name" value="ATase"/>
    <property type="match status" value="1"/>
</dbReference>